<organism evidence="2 3">
    <name type="scientific">Phreatobacter cathodiphilus</name>
    <dbReference type="NCBI Taxonomy" id="1868589"/>
    <lineage>
        <taxon>Bacteria</taxon>
        <taxon>Pseudomonadati</taxon>
        <taxon>Pseudomonadota</taxon>
        <taxon>Alphaproteobacteria</taxon>
        <taxon>Hyphomicrobiales</taxon>
        <taxon>Phreatobacteraceae</taxon>
        <taxon>Phreatobacter</taxon>
    </lineage>
</organism>
<dbReference type="InterPro" id="IPR052716">
    <property type="entry name" value="MOSC_domain"/>
</dbReference>
<evidence type="ECO:0000313" key="2">
    <source>
        <dbReference type="EMBL" id="AVO45132.1"/>
    </source>
</evidence>
<protein>
    <submittedName>
        <fullName evidence="2">MOSC domain-containing protein</fullName>
    </submittedName>
</protein>
<sequence length="154" mass="17079">MWAGKVEHLHSCPRAFLPMGAFEALTLIKGEGIEGDRYRAGTGFYSDRPEEGRQVTLFEIETLVALERDYGIRMAPADHRRNITTRGAPLNHLVGKVFRVGDVVLEGTRLSTPCRHIEQITGQEVFTPMLHRSGLHARILTGGVVRVGDVMTGE</sequence>
<dbReference type="AlphaFoldDB" id="A0A2S0NAF8"/>
<evidence type="ECO:0000259" key="1">
    <source>
        <dbReference type="PROSITE" id="PS51340"/>
    </source>
</evidence>
<dbReference type="EMBL" id="CP027668">
    <property type="protein sequence ID" value="AVO45132.1"/>
    <property type="molecule type" value="Genomic_DNA"/>
</dbReference>
<dbReference type="PANTHER" id="PTHR36930:SF1">
    <property type="entry name" value="MOSC DOMAIN-CONTAINING PROTEIN"/>
    <property type="match status" value="1"/>
</dbReference>
<evidence type="ECO:0000313" key="3">
    <source>
        <dbReference type="Proteomes" id="UP000237889"/>
    </source>
</evidence>
<feature type="domain" description="MOSC" evidence="1">
    <location>
        <begin position="17"/>
        <end position="154"/>
    </location>
</feature>
<dbReference type="GO" id="GO:0030170">
    <property type="term" value="F:pyridoxal phosphate binding"/>
    <property type="evidence" value="ECO:0007669"/>
    <property type="project" value="InterPro"/>
</dbReference>
<dbReference type="InterPro" id="IPR011037">
    <property type="entry name" value="Pyrv_Knase-like_insert_dom_sf"/>
</dbReference>
<dbReference type="InterPro" id="IPR005302">
    <property type="entry name" value="MoCF_Sase_C"/>
</dbReference>
<dbReference type="Pfam" id="PF03473">
    <property type="entry name" value="MOSC"/>
    <property type="match status" value="1"/>
</dbReference>
<dbReference type="GO" id="GO:0030151">
    <property type="term" value="F:molybdenum ion binding"/>
    <property type="evidence" value="ECO:0007669"/>
    <property type="project" value="InterPro"/>
</dbReference>
<reference evidence="2 3" key="1">
    <citation type="submission" date="2018-03" db="EMBL/GenBank/DDBJ databases">
        <title>Genome sequencing of Phreatobacter sp.</title>
        <authorList>
            <person name="Kim S.-J."/>
            <person name="Heo J."/>
            <person name="Kwon S.-W."/>
        </authorList>
    </citation>
    <scope>NUCLEOTIDE SEQUENCE [LARGE SCALE GENOMIC DNA]</scope>
    <source>
        <strain evidence="2 3">S-12</strain>
    </source>
</reference>
<name>A0A2S0NAF8_9HYPH</name>
<dbReference type="PANTHER" id="PTHR36930">
    <property type="entry name" value="METAL-SULFUR CLUSTER BIOSYNTHESIS PROTEINS YUAD-RELATED"/>
    <property type="match status" value="1"/>
</dbReference>
<dbReference type="SUPFAM" id="SSF50800">
    <property type="entry name" value="PK beta-barrel domain-like"/>
    <property type="match status" value="1"/>
</dbReference>
<dbReference type="PROSITE" id="PS51340">
    <property type="entry name" value="MOSC"/>
    <property type="match status" value="1"/>
</dbReference>
<dbReference type="Gene3D" id="2.40.33.20">
    <property type="entry name" value="PK beta-barrel domain-like"/>
    <property type="match status" value="1"/>
</dbReference>
<gene>
    <name evidence="2" type="ORF">C6569_08695</name>
</gene>
<keyword evidence="3" id="KW-1185">Reference proteome</keyword>
<dbReference type="OrthoDB" id="1550913at2"/>
<dbReference type="GO" id="GO:0003824">
    <property type="term" value="F:catalytic activity"/>
    <property type="evidence" value="ECO:0007669"/>
    <property type="project" value="InterPro"/>
</dbReference>
<proteinExistence type="predicted"/>
<accession>A0A2S0NAF8</accession>
<dbReference type="KEGG" id="phr:C6569_08695"/>
<dbReference type="Proteomes" id="UP000237889">
    <property type="component" value="Chromosome"/>
</dbReference>